<comment type="caution">
    <text evidence="1">The sequence shown here is derived from an EMBL/GenBank/DDBJ whole genome shotgun (WGS) entry which is preliminary data.</text>
</comment>
<evidence type="ECO:0000313" key="2">
    <source>
        <dbReference type="Proteomes" id="UP001054252"/>
    </source>
</evidence>
<sequence>MNGEFSDMEGCSSILNFVGASRTVADVASRIVSHFSPMSPGHWRNGTRNYSPTIFAISSAQMPVGEDEGEDLPRIIDPQTPLLCLHRLFFHAALSTGLLFLFST</sequence>
<evidence type="ECO:0000313" key="1">
    <source>
        <dbReference type="EMBL" id="GKV02474.1"/>
    </source>
</evidence>
<protein>
    <submittedName>
        <fullName evidence="1">Uncharacterized protein</fullName>
    </submittedName>
</protein>
<accession>A0AAV5IRL2</accession>
<organism evidence="1 2">
    <name type="scientific">Rubroshorea leprosula</name>
    <dbReference type="NCBI Taxonomy" id="152421"/>
    <lineage>
        <taxon>Eukaryota</taxon>
        <taxon>Viridiplantae</taxon>
        <taxon>Streptophyta</taxon>
        <taxon>Embryophyta</taxon>
        <taxon>Tracheophyta</taxon>
        <taxon>Spermatophyta</taxon>
        <taxon>Magnoliopsida</taxon>
        <taxon>eudicotyledons</taxon>
        <taxon>Gunneridae</taxon>
        <taxon>Pentapetalae</taxon>
        <taxon>rosids</taxon>
        <taxon>malvids</taxon>
        <taxon>Malvales</taxon>
        <taxon>Dipterocarpaceae</taxon>
        <taxon>Rubroshorea</taxon>
    </lineage>
</organism>
<proteinExistence type="predicted"/>
<keyword evidence="2" id="KW-1185">Reference proteome</keyword>
<dbReference type="EMBL" id="BPVZ01000018">
    <property type="protein sequence ID" value="GKV02474.1"/>
    <property type="molecule type" value="Genomic_DNA"/>
</dbReference>
<dbReference type="Proteomes" id="UP001054252">
    <property type="component" value="Unassembled WGS sequence"/>
</dbReference>
<name>A0AAV5IRL2_9ROSI</name>
<dbReference type="AlphaFoldDB" id="A0AAV5IRL2"/>
<gene>
    <name evidence="1" type="ORF">SLEP1_g14910</name>
</gene>
<reference evidence="1 2" key="1">
    <citation type="journal article" date="2021" name="Commun. Biol.">
        <title>The genome of Shorea leprosula (Dipterocarpaceae) highlights the ecological relevance of drought in aseasonal tropical rainforests.</title>
        <authorList>
            <person name="Ng K.K.S."/>
            <person name="Kobayashi M.J."/>
            <person name="Fawcett J.A."/>
            <person name="Hatakeyama M."/>
            <person name="Paape T."/>
            <person name="Ng C.H."/>
            <person name="Ang C.C."/>
            <person name="Tnah L.H."/>
            <person name="Lee C.T."/>
            <person name="Nishiyama T."/>
            <person name="Sese J."/>
            <person name="O'Brien M.J."/>
            <person name="Copetti D."/>
            <person name="Mohd Noor M.I."/>
            <person name="Ong R.C."/>
            <person name="Putra M."/>
            <person name="Sireger I.Z."/>
            <person name="Indrioko S."/>
            <person name="Kosugi Y."/>
            <person name="Izuno A."/>
            <person name="Isagi Y."/>
            <person name="Lee S.L."/>
            <person name="Shimizu K.K."/>
        </authorList>
    </citation>
    <scope>NUCLEOTIDE SEQUENCE [LARGE SCALE GENOMIC DNA]</scope>
    <source>
        <strain evidence="1">214</strain>
    </source>
</reference>